<evidence type="ECO:0000256" key="6">
    <source>
        <dbReference type="ARBA" id="ARBA00022989"/>
    </source>
</evidence>
<keyword evidence="4" id="KW-1003">Cell membrane</keyword>
<dbReference type="GO" id="GO:0033214">
    <property type="term" value="P:siderophore-iron import into cell"/>
    <property type="evidence" value="ECO:0007669"/>
    <property type="project" value="TreeGrafter"/>
</dbReference>
<keyword evidence="6 8" id="KW-1133">Transmembrane helix</keyword>
<organism evidence="9 10">
    <name type="scientific">Magnetospirillum fulvum MGU-K5</name>
    <dbReference type="NCBI Taxonomy" id="1316936"/>
    <lineage>
        <taxon>Bacteria</taxon>
        <taxon>Pseudomonadati</taxon>
        <taxon>Pseudomonadota</taxon>
        <taxon>Alphaproteobacteria</taxon>
        <taxon>Rhodospirillales</taxon>
        <taxon>Rhodospirillaceae</taxon>
        <taxon>Magnetospirillum</taxon>
    </lineage>
</organism>
<feature type="transmembrane region" description="Helical" evidence="8">
    <location>
        <begin position="135"/>
        <end position="157"/>
    </location>
</feature>
<reference evidence="9 10" key="1">
    <citation type="submission" date="2013-04" db="EMBL/GenBank/DDBJ databases">
        <authorList>
            <person name="Kuznetsov B."/>
            <person name="Ivanovsky R."/>
        </authorList>
    </citation>
    <scope>NUCLEOTIDE SEQUENCE [LARGE SCALE GENOMIC DNA]</scope>
    <source>
        <strain evidence="9 10">MGU-K5</strain>
    </source>
</reference>
<dbReference type="EMBL" id="AQPH01000022">
    <property type="protein sequence ID" value="EPY02049.1"/>
    <property type="molecule type" value="Genomic_DNA"/>
</dbReference>
<evidence type="ECO:0000256" key="4">
    <source>
        <dbReference type="ARBA" id="ARBA00022475"/>
    </source>
</evidence>
<name>S9SBG9_MAGFU</name>
<feature type="transmembrane region" description="Helical" evidence="8">
    <location>
        <begin position="297"/>
        <end position="316"/>
    </location>
</feature>
<dbReference type="InterPro" id="IPR000522">
    <property type="entry name" value="ABC_transptr_permease_BtuC"/>
</dbReference>
<dbReference type="SUPFAM" id="SSF81345">
    <property type="entry name" value="ABC transporter involved in vitamin B12 uptake, BtuC"/>
    <property type="match status" value="1"/>
</dbReference>
<evidence type="ECO:0000256" key="7">
    <source>
        <dbReference type="ARBA" id="ARBA00023136"/>
    </source>
</evidence>
<sequence>MKRYWTEIALVFLLLLLIVASAAVGPTALMPWDSFSADPVRATLARTVTIDIRLPRTVLAVLAGASLGLSGAVLQGLMRNPLADPGVIGVSSMAALGSVLAFYFGLWSVAGGGIVGALCAALLLMILAGRAPGILTLMLAGVALSSLAVALTALALNLAPSPLAAYEIMVWLMGSVADRSWTHVETAAPFILVGWGLLFATGRGLAALALGEDVARSLGINLGRLRMMAIVGTAGCVGASVAVTGSIGFVGLVVPHLLRPLVGHDSRRLLPVSALGGAILLLAADIVIRLVAVGPELKLGVATALVGAPFFLTLVLRMRGRS</sequence>
<accession>S9SBG9</accession>
<protein>
    <submittedName>
        <fullName evidence="9">Hemin transport system permease protein HmuU</fullName>
    </submittedName>
</protein>
<evidence type="ECO:0000256" key="1">
    <source>
        <dbReference type="ARBA" id="ARBA00004651"/>
    </source>
</evidence>
<dbReference type="GO" id="GO:0005886">
    <property type="term" value="C:plasma membrane"/>
    <property type="evidence" value="ECO:0007669"/>
    <property type="project" value="UniProtKB-SubCell"/>
</dbReference>
<feature type="transmembrane region" description="Helical" evidence="8">
    <location>
        <begin position="86"/>
        <end position="104"/>
    </location>
</feature>
<evidence type="ECO:0000256" key="2">
    <source>
        <dbReference type="ARBA" id="ARBA00007935"/>
    </source>
</evidence>
<evidence type="ECO:0000256" key="5">
    <source>
        <dbReference type="ARBA" id="ARBA00022692"/>
    </source>
</evidence>
<keyword evidence="7 8" id="KW-0472">Membrane</keyword>
<feature type="transmembrane region" description="Helical" evidence="8">
    <location>
        <begin position="188"/>
        <end position="210"/>
    </location>
</feature>
<keyword evidence="5 8" id="KW-0812">Transmembrane</keyword>
<dbReference type="CDD" id="cd06550">
    <property type="entry name" value="TM_ABC_iron-siderophores_like"/>
    <property type="match status" value="1"/>
</dbReference>
<dbReference type="PANTHER" id="PTHR30472:SF25">
    <property type="entry name" value="ABC TRANSPORTER PERMEASE PROTEIN MJ0876-RELATED"/>
    <property type="match status" value="1"/>
</dbReference>
<dbReference type="AlphaFoldDB" id="S9SBG9"/>
<dbReference type="InterPro" id="IPR037294">
    <property type="entry name" value="ABC_BtuC-like"/>
</dbReference>
<dbReference type="STRING" id="1316936.K678_07692"/>
<dbReference type="GO" id="GO:0022857">
    <property type="term" value="F:transmembrane transporter activity"/>
    <property type="evidence" value="ECO:0007669"/>
    <property type="project" value="InterPro"/>
</dbReference>
<evidence type="ECO:0000313" key="9">
    <source>
        <dbReference type="EMBL" id="EPY02049.1"/>
    </source>
</evidence>
<dbReference type="OrthoDB" id="9811975at2"/>
<dbReference type="FunFam" id="1.10.3470.10:FF:000001">
    <property type="entry name" value="Vitamin B12 ABC transporter permease BtuC"/>
    <property type="match status" value="1"/>
</dbReference>
<dbReference type="Gene3D" id="1.10.3470.10">
    <property type="entry name" value="ABC transporter involved in vitamin B12 uptake, BtuC"/>
    <property type="match status" value="1"/>
</dbReference>
<evidence type="ECO:0000256" key="3">
    <source>
        <dbReference type="ARBA" id="ARBA00022448"/>
    </source>
</evidence>
<proteinExistence type="inferred from homology"/>
<comment type="subcellular location">
    <subcellularLocation>
        <location evidence="1">Cell membrane</location>
        <topology evidence="1">Multi-pass membrane protein</topology>
    </subcellularLocation>
</comment>
<dbReference type="Pfam" id="PF01032">
    <property type="entry name" value="FecCD"/>
    <property type="match status" value="1"/>
</dbReference>
<comment type="caution">
    <text evidence="9">The sequence shown here is derived from an EMBL/GenBank/DDBJ whole genome shotgun (WGS) entry which is preliminary data.</text>
</comment>
<feature type="transmembrane region" description="Helical" evidence="8">
    <location>
        <begin position="110"/>
        <end position="128"/>
    </location>
</feature>
<dbReference type="Proteomes" id="UP000015350">
    <property type="component" value="Unassembled WGS sequence"/>
</dbReference>
<keyword evidence="3" id="KW-0813">Transport</keyword>
<evidence type="ECO:0000313" key="10">
    <source>
        <dbReference type="Proteomes" id="UP000015350"/>
    </source>
</evidence>
<feature type="transmembrane region" description="Helical" evidence="8">
    <location>
        <begin position="54"/>
        <end position="74"/>
    </location>
</feature>
<dbReference type="PATRIC" id="fig|1316936.3.peg.1536"/>
<dbReference type="RefSeq" id="WP_021131888.1">
    <property type="nucleotide sequence ID" value="NZ_AQPH01000022.1"/>
</dbReference>
<comment type="similarity">
    <text evidence="2">Belongs to the binding-protein-dependent transport system permease family. FecCD subfamily.</text>
</comment>
<feature type="transmembrane region" description="Helical" evidence="8">
    <location>
        <begin position="230"/>
        <end position="257"/>
    </location>
</feature>
<gene>
    <name evidence="9" type="ORF">K678_07692</name>
</gene>
<feature type="transmembrane region" description="Helical" evidence="8">
    <location>
        <begin position="269"/>
        <end position="291"/>
    </location>
</feature>
<dbReference type="PANTHER" id="PTHR30472">
    <property type="entry name" value="FERRIC ENTEROBACTIN TRANSPORT SYSTEM PERMEASE PROTEIN"/>
    <property type="match status" value="1"/>
</dbReference>
<dbReference type="eggNOG" id="COG0609">
    <property type="taxonomic scope" value="Bacteria"/>
</dbReference>
<evidence type="ECO:0000256" key="8">
    <source>
        <dbReference type="SAM" id="Phobius"/>
    </source>
</evidence>